<evidence type="ECO:0000313" key="3">
    <source>
        <dbReference type="EMBL" id="KAK1661192.1"/>
    </source>
</evidence>
<comment type="caution">
    <text evidence="3">The sequence shown here is derived from an EMBL/GenBank/DDBJ whole genome shotgun (WGS) entry which is preliminary data.</text>
</comment>
<feature type="domain" description="F-box" evidence="2">
    <location>
        <begin position="60"/>
        <end position="99"/>
    </location>
</feature>
<evidence type="ECO:0000313" key="4">
    <source>
        <dbReference type="EMBL" id="KAK1661195.1"/>
    </source>
</evidence>
<reference evidence="3" key="1">
    <citation type="submission" date="2023-07" db="EMBL/GenBank/DDBJ databases">
        <title>A chromosome-level genome assembly of Lolium multiflorum.</title>
        <authorList>
            <person name="Chen Y."/>
            <person name="Copetti D."/>
            <person name="Kolliker R."/>
            <person name="Studer B."/>
        </authorList>
    </citation>
    <scope>NUCLEOTIDE SEQUENCE</scope>
    <source>
        <strain evidence="3">02402/16</strain>
        <tissue evidence="3">Leaf</tissue>
    </source>
</reference>
<sequence>MTSRRSPRRNPQIRSSEEGAEVPHCCSPCLHSQIEATEEGAEMSRRRSTLPAAAASLPDDDDMLQEILLCLPPHPSSLPRASTVCRRWQGLVTDPKFHRLFYAHHRKPPILGVFQRSRDGIVFTPILDPPDRIPPQRFSLARLSPCLVLKSARNNKVGVCDPITGEKRRVAVPPEFKGVFGLGMGWNGMEPFHTQSPFLRSVANWNGMKWFLQMEYSL</sequence>
<dbReference type="InterPro" id="IPR001810">
    <property type="entry name" value="F-box_dom"/>
</dbReference>
<name>A0AAD8WFZ7_LOLMU</name>
<organism evidence="3 5">
    <name type="scientific">Lolium multiflorum</name>
    <name type="common">Italian ryegrass</name>
    <name type="synonym">Lolium perenne subsp. multiflorum</name>
    <dbReference type="NCBI Taxonomy" id="4521"/>
    <lineage>
        <taxon>Eukaryota</taxon>
        <taxon>Viridiplantae</taxon>
        <taxon>Streptophyta</taxon>
        <taxon>Embryophyta</taxon>
        <taxon>Tracheophyta</taxon>
        <taxon>Spermatophyta</taxon>
        <taxon>Magnoliopsida</taxon>
        <taxon>Liliopsida</taxon>
        <taxon>Poales</taxon>
        <taxon>Poaceae</taxon>
        <taxon>BOP clade</taxon>
        <taxon>Pooideae</taxon>
        <taxon>Poodae</taxon>
        <taxon>Poeae</taxon>
        <taxon>Poeae Chloroplast Group 2 (Poeae type)</taxon>
        <taxon>Loliodinae</taxon>
        <taxon>Loliinae</taxon>
        <taxon>Lolium</taxon>
    </lineage>
</organism>
<evidence type="ECO:0000256" key="1">
    <source>
        <dbReference type="SAM" id="MobiDB-lite"/>
    </source>
</evidence>
<accession>A0AAD8WFZ7</accession>
<dbReference type="SUPFAM" id="SSF81383">
    <property type="entry name" value="F-box domain"/>
    <property type="match status" value="1"/>
</dbReference>
<dbReference type="AlphaFoldDB" id="A0AAD8WFZ7"/>
<dbReference type="PANTHER" id="PTHR32133:SF266">
    <property type="entry name" value="F-BOX DOMAIN-CONTAINING PROTEIN"/>
    <property type="match status" value="1"/>
</dbReference>
<dbReference type="Pfam" id="PF00646">
    <property type="entry name" value="F-box"/>
    <property type="match status" value="1"/>
</dbReference>
<evidence type="ECO:0000259" key="2">
    <source>
        <dbReference type="Pfam" id="PF00646"/>
    </source>
</evidence>
<dbReference type="InterPro" id="IPR036047">
    <property type="entry name" value="F-box-like_dom_sf"/>
</dbReference>
<dbReference type="EMBL" id="JAUUTY010000003">
    <property type="protein sequence ID" value="KAK1661192.1"/>
    <property type="molecule type" value="Genomic_DNA"/>
</dbReference>
<protein>
    <recommendedName>
        <fullName evidence="2">F-box domain-containing protein</fullName>
    </recommendedName>
</protein>
<dbReference type="PANTHER" id="PTHR32133">
    <property type="entry name" value="OS07G0120400 PROTEIN"/>
    <property type="match status" value="1"/>
</dbReference>
<dbReference type="Gene3D" id="1.20.1280.50">
    <property type="match status" value="1"/>
</dbReference>
<dbReference type="EMBL" id="JAUUTY010000003">
    <property type="protein sequence ID" value="KAK1661195.1"/>
    <property type="molecule type" value="Genomic_DNA"/>
</dbReference>
<evidence type="ECO:0000313" key="5">
    <source>
        <dbReference type="Proteomes" id="UP001231189"/>
    </source>
</evidence>
<proteinExistence type="predicted"/>
<keyword evidence="5" id="KW-1185">Reference proteome</keyword>
<feature type="region of interest" description="Disordered" evidence="1">
    <location>
        <begin position="1"/>
        <end position="23"/>
    </location>
</feature>
<gene>
    <name evidence="3" type="ORF">QYE76_049351</name>
    <name evidence="4" type="ORF">QYE76_049354</name>
</gene>
<dbReference type="Proteomes" id="UP001231189">
    <property type="component" value="Unassembled WGS sequence"/>
</dbReference>